<sequence>MPTLITELVNRRSSAPFPEATWRLALYLAFCTQWKPSVGSSGGLYRRWDGENARIQNPLQEFISVKEIMCSSLCSGNPECISFVTETRNGEDVCQLGGKSSNLVAVSGSQATVYFLDPPECKVTQQGGEYIGRQNATLSGFPCQPWASSTPNANQQLSEHLGGFADEEDVQMGHNFCRNPDGRAAPWCYNANGTNPSWEFCNIPFCEPQIPAKKATGETQVRGC</sequence>
<accession>A0A7R9A4Q3</accession>
<evidence type="ECO:0000256" key="1">
    <source>
        <dbReference type="ARBA" id="ARBA00022572"/>
    </source>
</evidence>
<keyword evidence="1 3" id="KW-0420">Kringle</keyword>
<name>A0A7R9A4Q3_9CRUS</name>
<dbReference type="InterPro" id="IPR018056">
    <property type="entry name" value="Kringle_CS"/>
</dbReference>
<evidence type="ECO:0000259" key="4">
    <source>
        <dbReference type="PROSITE" id="PS50070"/>
    </source>
</evidence>
<organism evidence="5">
    <name type="scientific">Darwinula stevensoni</name>
    <dbReference type="NCBI Taxonomy" id="69355"/>
    <lineage>
        <taxon>Eukaryota</taxon>
        <taxon>Metazoa</taxon>
        <taxon>Ecdysozoa</taxon>
        <taxon>Arthropoda</taxon>
        <taxon>Crustacea</taxon>
        <taxon>Oligostraca</taxon>
        <taxon>Ostracoda</taxon>
        <taxon>Podocopa</taxon>
        <taxon>Podocopida</taxon>
        <taxon>Darwinulocopina</taxon>
        <taxon>Darwinuloidea</taxon>
        <taxon>Darwinulidae</taxon>
        <taxon>Darwinula</taxon>
    </lineage>
</organism>
<dbReference type="EMBL" id="LR899905">
    <property type="protein sequence ID" value="CAD7243214.1"/>
    <property type="molecule type" value="Genomic_DNA"/>
</dbReference>
<gene>
    <name evidence="5" type="ORF">DSTB1V02_LOCUS3144</name>
</gene>
<dbReference type="EMBL" id="CAJPEV010000388">
    <property type="protein sequence ID" value="CAG0884747.1"/>
    <property type="molecule type" value="Genomic_DNA"/>
</dbReference>
<dbReference type="OrthoDB" id="6338524at2759"/>
<dbReference type="AlphaFoldDB" id="A0A7R9A4Q3"/>
<dbReference type="Proteomes" id="UP000677054">
    <property type="component" value="Unassembled WGS sequence"/>
</dbReference>
<dbReference type="PROSITE" id="PS50070">
    <property type="entry name" value="KRINGLE_2"/>
    <property type="match status" value="1"/>
</dbReference>
<dbReference type="Pfam" id="PF00051">
    <property type="entry name" value="Kringle"/>
    <property type="match status" value="1"/>
</dbReference>
<dbReference type="InterPro" id="IPR050759">
    <property type="entry name" value="Serine_protease_kringle"/>
</dbReference>
<dbReference type="PRINTS" id="PR00018">
    <property type="entry name" value="KRINGLE"/>
</dbReference>
<proteinExistence type="predicted"/>
<evidence type="ECO:0000256" key="2">
    <source>
        <dbReference type="ARBA" id="ARBA00023157"/>
    </source>
</evidence>
<dbReference type="SUPFAM" id="SSF57440">
    <property type="entry name" value="Kringle-like"/>
    <property type="match status" value="1"/>
</dbReference>
<dbReference type="PANTHER" id="PTHR24261:SF7">
    <property type="entry name" value="KRINGLE DOMAIN-CONTAINING PROTEIN"/>
    <property type="match status" value="1"/>
</dbReference>
<reference evidence="5" key="1">
    <citation type="submission" date="2020-11" db="EMBL/GenBank/DDBJ databases">
        <authorList>
            <person name="Tran Van P."/>
        </authorList>
    </citation>
    <scope>NUCLEOTIDE SEQUENCE</scope>
</reference>
<dbReference type="InterPro" id="IPR038178">
    <property type="entry name" value="Kringle_sf"/>
</dbReference>
<dbReference type="InterPro" id="IPR000001">
    <property type="entry name" value="Kringle"/>
</dbReference>
<dbReference type="Gene3D" id="2.40.20.10">
    <property type="entry name" value="Plasminogen Kringle 4"/>
    <property type="match status" value="1"/>
</dbReference>
<dbReference type="SMART" id="SM00130">
    <property type="entry name" value="KR"/>
    <property type="match status" value="1"/>
</dbReference>
<keyword evidence="2" id="KW-1015">Disulfide bond</keyword>
<dbReference type="PANTHER" id="PTHR24261">
    <property type="entry name" value="PLASMINOGEN-RELATED"/>
    <property type="match status" value="1"/>
</dbReference>
<evidence type="ECO:0000313" key="6">
    <source>
        <dbReference type="Proteomes" id="UP000677054"/>
    </source>
</evidence>
<feature type="domain" description="Kringle" evidence="4">
    <location>
        <begin position="126"/>
        <end position="206"/>
    </location>
</feature>
<evidence type="ECO:0000256" key="3">
    <source>
        <dbReference type="PROSITE-ProRule" id="PRU00121"/>
    </source>
</evidence>
<protein>
    <recommendedName>
        <fullName evidence="4">Kringle domain-containing protein</fullName>
    </recommendedName>
</protein>
<evidence type="ECO:0000313" key="5">
    <source>
        <dbReference type="EMBL" id="CAD7243214.1"/>
    </source>
</evidence>
<keyword evidence="6" id="KW-1185">Reference proteome</keyword>
<dbReference type="InterPro" id="IPR013806">
    <property type="entry name" value="Kringle-like"/>
</dbReference>
<comment type="caution">
    <text evidence="3">Lacks conserved residue(s) required for the propagation of feature annotation.</text>
</comment>
<dbReference type="PROSITE" id="PS00021">
    <property type="entry name" value="KRINGLE_1"/>
    <property type="match status" value="1"/>
</dbReference>